<protein>
    <submittedName>
        <fullName evidence="5">FadR family transcriptional regulator</fullName>
    </submittedName>
</protein>
<dbReference type="CDD" id="cd07377">
    <property type="entry name" value="WHTH_GntR"/>
    <property type="match status" value="1"/>
</dbReference>
<evidence type="ECO:0000313" key="6">
    <source>
        <dbReference type="Proteomes" id="UP000501600"/>
    </source>
</evidence>
<dbReference type="PANTHER" id="PTHR43537">
    <property type="entry name" value="TRANSCRIPTIONAL REGULATOR, GNTR FAMILY"/>
    <property type="match status" value="1"/>
</dbReference>
<feature type="domain" description="HTH gntR-type" evidence="4">
    <location>
        <begin position="2"/>
        <end position="69"/>
    </location>
</feature>
<dbReference type="Proteomes" id="UP000501600">
    <property type="component" value="Chromosome"/>
</dbReference>
<gene>
    <name evidence="5" type="ORF">HF685_14055</name>
</gene>
<evidence type="ECO:0000256" key="3">
    <source>
        <dbReference type="ARBA" id="ARBA00023163"/>
    </source>
</evidence>
<dbReference type="AlphaFoldDB" id="A0A6H2DQ46"/>
<dbReference type="PANTHER" id="PTHR43537:SF5">
    <property type="entry name" value="UXU OPERON TRANSCRIPTIONAL REGULATOR"/>
    <property type="match status" value="1"/>
</dbReference>
<dbReference type="Gene3D" id="1.10.10.10">
    <property type="entry name" value="Winged helix-like DNA-binding domain superfamily/Winged helix DNA-binding domain"/>
    <property type="match status" value="1"/>
</dbReference>
<dbReference type="InterPro" id="IPR000524">
    <property type="entry name" value="Tscrpt_reg_HTH_GntR"/>
</dbReference>
<accession>A0A6H2DQ46</accession>
<keyword evidence="6" id="KW-1185">Reference proteome</keyword>
<keyword evidence="3" id="KW-0804">Transcription</keyword>
<dbReference type="KEGG" id="phao:HF685_14055"/>
<keyword evidence="2" id="KW-0238">DNA-binding</keyword>
<keyword evidence="1" id="KW-0805">Transcription regulation</keyword>
<name>A0A6H2DQ46_9SPHN</name>
<evidence type="ECO:0000256" key="2">
    <source>
        <dbReference type="ARBA" id="ARBA00023125"/>
    </source>
</evidence>
<dbReference type="InterPro" id="IPR008920">
    <property type="entry name" value="TF_FadR/GntR_C"/>
</dbReference>
<evidence type="ECO:0000259" key="4">
    <source>
        <dbReference type="PROSITE" id="PS50949"/>
    </source>
</evidence>
<dbReference type="PRINTS" id="PR00035">
    <property type="entry name" value="HTHGNTR"/>
</dbReference>
<dbReference type="SMART" id="SM00895">
    <property type="entry name" value="FCD"/>
    <property type="match status" value="1"/>
</dbReference>
<dbReference type="SUPFAM" id="SSF48008">
    <property type="entry name" value="GntR ligand-binding domain-like"/>
    <property type="match status" value="1"/>
</dbReference>
<evidence type="ECO:0000313" key="5">
    <source>
        <dbReference type="EMBL" id="QJB70257.1"/>
    </source>
</evidence>
<sequence>MKRLYLSITQDIISDIKEGHYPVGTRLPCERELAKKLSVSRVTIREAQIALEAEGYIEKDRSGAFVKRRDISFVSELPEMSAFELTAARAVFEPEAAALAATNITDAGLEELRLLIQAMANSNPETDDSGEDVDKKFHLTIARLSGNAAVEHIIQTLWRIRNEVPQVSSVYAKVCRVDGAARTEEHAAILDALYRRDPPAARSAMRLHFDRLFQEMLTVTENDALEEIKRESRENRQKYLRVTQI</sequence>
<dbReference type="InterPro" id="IPR036390">
    <property type="entry name" value="WH_DNA-bd_sf"/>
</dbReference>
<organism evidence="5 6">
    <name type="scientific">Parasphingorhabdus halotolerans</name>
    <dbReference type="NCBI Taxonomy" id="2725558"/>
    <lineage>
        <taxon>Bacteria</taxon>
        <taxon>Pseudomonadati</taxon>
        <taxon>Pseudomonadota</taxon>
        <taxon>Alphaproteobacteria</taxon>
        <taxon>Sphingomonadales</taxon>
        <taxon>Sphingomonadaceae</taxon>
        <taxon>Parasphingorhabdus</taxon>
    </lineage>
</organism>
<dbReference type="GO" id="GO:0003700">
    <property type="term" value="F:DNA-binding transcription factor activity"/>
    <property type="evidence" value="ECO:0007669"/>
    <property type="project" value="InterPro"/>
</dbReference>
<dbReference type="InterPro" id="IPR011711">
    <property type="entry name" value="GntR_C"/>
</dbReference>
<dbReference type="RefSeq" id="WP_168820523.1">
    <property type="nucleotide sequence ID" value="NZ_CP051217.1"/>
</dbReference>
<dbReference type="PROSITE" id="PS50949">
    <property type="entry name" value="HTH_GNTR"/>
    <property type="match status" value="1"/>
</dbReference>
<dbReference type="SUPFAM" id="SSF46785">
    <property type="entry name" value="Winged helix' DNA-binding domain"/>
    <property type="match status" value="1"/>
</dbReference>
<dbReference type="Pfam" id="PF00392">
    <property type="entry name" value="GntR"/>
    <property type="match status" value="1"/>
</dbReference>
<dbReference type="InterPro" id="IPR036388">
    <property type="entry name" value="WH-like_DNA-bd_sf"/>
</dbReference>
<dbReference type="EMBL" id="CP051217">
    <property type="protein sequence ID" value="QJB70257.1"/>
    <property type="molecule type" value="Genomic_DNA"/>
</dbReference>
<dbReference type="Pfam" id="PF07729">
    <property type="entry name" value="FCD"/>
    <property type="match status" value="1"/>
</dbReference>
<proteinExistence type="predicted"/>
<evidence type="ECO:0000256" key="1">
    <source>
        <dbReference type="ARBA" id="ARBA00023015"/>
    </source>
</evidence>
<dbReference type="Gene3D" id="1.20.120.530">
    <property type="entry name" value="GntR ligand-binding domain-like"/>
    <property type="match status" value="1"/>
</dbReference>
<dbReference type="SMART" id="SM00345">
    <property type="entry name" value="HTH_GNTR"/>
    <property type="match status" value="1"/>
</dbReference>
<dbReference type="GO" id="GO:0003677">
    <property type="term" value="F:DNA binding"/>
    <property type="evidence" value="ECO:0007669"/>
    <property type="project" value="UniProtKB-KW"/>
</dbReference>
<reference evidence="5 6" key="1">
    <citation type="submission" date="2020-04" db="EMBL/GenBank/DDBJ databases">
        <title>Genome sequence for Sphingorhabdus sp. strain M1.</title>
        <authorList>
            <person name="Park S.-J."/>
        </authorList>
    </citation>
    <scope>NUCLEOTIDE SEQUENCE [LARGE SCALE GENOMIC DNA]</scope>
    <source>
        <strain evidence="5 6">JK6</strain>
    </source>
</reference>